<dbReference type="Proteomes" id="UP000266673">
    <property type="component" value="Unassembled WGS sequence"/>
</dbReference>
<reference evidence="1 2" key="1">
    <citation type="submission" date="2018-06" db="EMBL/GenBank/DDBJ databases">
        <title>Comparative genomics reveals the genomic features of Rhizophagus irregularis, R. cerebriforme, R. diaphanum and Gigaspora rosea, and their symbiotic lifestyle signature.</title>
        <authorList>
            <person name="Morin E."/>
            <person name="San Clemente H."/>
            <person name="Chen E.C.H."/>
            <person name="De La Providencia I."/>
            <person name="Hainaut M."/>
            <person name="Kuo A."/>
            <person name="Kohler A."/>
            <person name="Murat C."/>
            <person name="Tang N."/>
            <person name="Roy S."/>
            <person name="Loubradou J."/>
            <person name="Henrissat B."/>
            <person name="Grigoriev I.V."/>
            <person name="Corradi N."/>
            <person name="Roux C."/>
            <person name="Martin F.M."/>
        </authorList>
    </citation>
    <scope>NUCLEOTIDE SEQUENCE [LARGE SCALE GENOMIC DNA]</scope>
    <source>
        <strain evidence="1 2">DAOM 194757</strain>
    </source>
</reference>
<organism evidence="1 2">
    <name type="scientific">Gigaspora rosea</name>
    <dbReference type="NCBI Taxonomy" id="44941"/>
    <lineage>
        <taxon>Eukaryota</taxon>
        <taxon>Fungi</taxon>
        <taxon>Fungi incertae sedis</taxon>
        <taxon>Mucoromycota</taxon>
        <taxon>Glomeromycotina</taxon>
        <taxon>Glomeromycetes</taxon>
        <taxon>Diversisporales</taxon>
        <taxon>Gigasporaceae</taxon>
        <taxon>Gigaspora</taxon>
    </lineage>
</organism>
<name>A0A397UAM2_9GLOM</name>
<proteinExistence type="predicted"/>
<protein>
    <submittedName>
        <fullName evidence="1">Uncharacterized protein</fullName>
    </submittedName>
</protein>
<sequence>MTFFKKIVCISKSPLWKCSLIPNKKFLANFTTVEVALLGISIVTNPCLANSVDRFSLNPILLPREGLKILISPATTRAISPIPPMPTGIHTSAFAFIARKKNSIEKISQENINMDIADPIVCKHYGLPAIKRIKLSSKTDLHYSRTNNSALKIIVQQLEAATSYICAILGLKKKNSALNLPDSNLYKESIQHLDNTPALRVLFQSLNINESNNINRSFLTDFLANRSKVKHKYVCQMCDKPEHNTRS</sequence>
<keyword evidence="2" id="KW-1185">Reference proteome</keyword>
<comment type="caution">
    <text evidence="1">The sequence shown here is derived from an EMBL/GenBank/DDBJ whole genome shotgun (WGS) entry which is preliminary data.</text>
</comment>
<dbReference type="AlphaFoldDB" id="A0A397UAM2"/>
<gene>
    <name evidence="1" type="ORF">C2G38_2214660</name>
</gene>
<accession>A0A397UAM2</accession>
<evidence type="ECO:0000313" key="1">
    <source>
        <dbReference type="EMBL" id="RIB07355.1"/>
    </source>
</evidence>
<evidence type="ECO:0000313" key="2">
    <source>
        <dbReference type="Proteomes" id="UP000266673"/>
    </source>
</evidence>
<dbReference type="EMBL" id="QKWP01001669">
    <property type="protein sequence ID" value="RIB07355.1"/>
    <property type="molecule type" value="Genomic_DNA"/>
</dbReference>